<dbReference type="Proteomes" id="UP000177515">
    <property type="component" value="Chromosome 1"/>
</dbReference>
<dbReference type="InterPro" id="IPR011990">
    <property type="entry name" value="TPR-like_helical_dom_sf"/>
</dbReference>
<sequence>MTPDTASSERGGTGLAAILRQMGSITETLATAEALVRRQPAAFPARWQLFQWLCVVGDWPRALKQLQVVAQLTPDFVQTSHVYRDLIRAEVFRLEVFKGVREPGALLPAPAWMGHLRAALASAAAGDIDGADRDRHLALSVVTVSSGHHDGARFDWITDSDTRLGPACEIVAARRYAWLPFAQLRKLEMDPVARLLDLIWRPATLTLADGVVVRGFIPVRYPGSEQGSDAIRLARETRWTEIGQTGVIASGQKTWMTNAGDIGLLEVTTLTISENGHE</sequence>
<dbReference type="InterPro" id="IPR009211">
    <property type="entry name" value="TagJ"/>
</dbReference>
<accession>A0A1D9I233</accession>
<proteinExistence type="predicted"/>
<evidence type="ECO:0000313" key="2">
    <source>
        <dbReference type="Proteomes" id="UP000177515"/>
    </source>
</evidence>
<keyword evidence="2" id="KW-1185">Reference proteome</keyword>
<dbReference type="Gene3D" id="1.25.40.10">
    <property type="entry name" value="Tetratricopeptide repeat domain"/>
    <property type="match status" value="1"/>
</dbReference>
<dbReference type="RefSeq" id="WP_071037061.1">
    <property type="nucleotide sequence ID" value="NZ_CP017754.1"/>
</dbReference>
<reference evidence="1 2" key="1">
    <citation type="submission" date="2016-10" db="EMBL/GenBank/DDBJ databases">
        <title>Complete genome sequences of three Cupriavidus strains isolated from various Malaysian environments.</title>
        <authorList>
            <person name="Abdullah A.A.-A."/>
            <person name="Shafie N.A.H."/>
            <person name="Lau N.S."/>
        </authorList>
    </citation>
    <scope>NUCLEOTIDE SEQUENCE [LARGE SCALE GENOMIC DNA]</scope>
    <source>
        <strain evidence="1 2">USMAA1020</strain>
    </source>
</reference>
<protein>
    <submittedName>
        <fullName evidence="1">ImpE protein superfamily protein</fullName>
    </submittedName>
</protein>
<gene>
    <name evidence="1" type="ORF">BKK80_10195</name>
</gene>
<name>A0A1D9I233_9BURK</name>
<dbReference type="SUPFAM" id="SSF144059">
    <property type="entry name" value="ImpE-like"/>
    <property type="match status" value="1"/>
</dbReference>
<evidence type="ECO:0000313" key="1">
    <source>
        <dbReference type="EMBL" id="AOZ06162.1"/>
    </source>
</evidence>
<dbReference type="Pfam" id="PF07024">
    <property type="entry name" value="ImpE"/>
    <property type="match status" value="1"/>
</dbReference>
<dbReference type="EMBL" id="CP017754">
    <property type="protein sequence ID" value="AOZ06162.1"/>
    <property type="molecule type" value="Genomic_DNA"/>
</dbReference>
<dbReference type="PIRSF" id="PIRSF029288">
    <property type="entry name" value="SciE_ImpE"/>
    <property type="match status" value="1"/>
</dbReference>
<organism evidence="1 2">
    <name type="scientific">Cupriavidus malaysiensis</name>
    <dbReference type="NCBI Taxonomy" id="367825"/>
    <lineage>
        <taxon>Bacteria</taxon>
        <taxon>Pseudomonadati</taxon>
        <taxon>Pseudomonadota</taxon>
        <taxon>Betaproteobacteria</taxon>
        <taxon>Burkholderiales</taxon>
        <taxon>Burkholderiaceae</taxon>
        <taxon>Cupriavidus</taxon>
    </lineage>
</organism>